<feature type="region of interest" description="Disordered" evidence="1">
    <location>
        <begin position="209"/>
        <end position="295"/>
    </location>
</feature>
<reference evidence="3 4" key="1">
    <citation type="journal article" date="2013" name="BMC Genomics">
        <title>The genome and transcriptome of the pine saprophyte Ophiostoma piceae, and a comparison with the bark beetle-associated pine pathogen Grosmannia clavigera.</title>
        <authorList>
            <person name="Haridas S."/>
            <person name="Wang Y."/>
            <person name="Lim L."/>
            <person name="Massoumi Alamouti S."/>
            <person name="Jackman S."/>
            <person name="Docking R."/>
            <person name="Robertson G."/>
            <person name="Birol I."/>
            <person name="Bohlmann J."/>
            <person name="Breuil C."/>
        </authorList>
    </citation>
    <scope>NUCLEOTIDE SEQUENCE [LARGE SCALE GENOMIC DNA]</scope>
    <source>
        <strain evidence="3 4">UAMH 11346</strain>
    </source>
</reference>
<dbReference type="OrthoDB" id="429932at2759"/>
<dbReference type="EMBL" id="KE148155">
    <property type="protein sequence ID" value="EPE05707.1"/>
    <property type="molecule type" value="Genomic_DNA"/>
</dbReference>
<dbReference type="GO" id="GO:0006606">
    <property type="term" value="P:protein import into nucleus"/>
    <property type="evidence" value="ECO:0007669"/>
    <property type="project" value="TreeGrafter"/>
</dbReference>
<keyword evidence="2" id="KW-0472">Membrane</keyword>
<dbReference type="InterPro" id="IPR012578">
    <property type="entry name" value="Nucl_pore_cmplx"/>
</dbReference>
<evidence type="ECO:0000313" key="4">
    <source>
        <dbReference type="Proteomes" id="UP000016923"/>
    </source>
</evidence>
<dbReference type="AlphaFoldDB" id="S3BYX7"/>
<protein>
    <submittedName>
        <fullName evidence="3">Nuclear pore complex component</fullName>
    </submittedName>
</protein>
<dbReference type="PANTHER" id="PTHR28003">
    <property type="entry name" value="NUCLEOPORIN POM34"/>
    <property type="match status" value="1"/>
</dbReference>
<keyword evidence="4" id="KW-1185">Reference proteome</keyword>
<dbReference type="Proteomes" id="UP000016923">
    <property type="component" value="Unassembled WGS sequence"/>
</dbReference>
<dbReference type="PANTHER" id="PTHR28003:SF1">
    <property type="entry name" value="NUCLEOPORIN POM34"/>
    <property type="match status" value="1"/>
</dbReference>
<evidence type="ECO:0000313" key="3">
    <source>
        <dbReference type="EMBL" id="EPE05707.1"/>
    </source>
</evidence>
<dbReference type="Pfam" id="PF08058">
    <property type="entry name" value="NPCC"/>
    <property type="match status" value="1"/>
</dbReference>
<feature type="compositionally biased region" description="Polar residues" evidence="1">
    <location>
        <begin position="1"/>
        <end position="14"/>
    </location>
</feature>
<feature type="region of interest" description="Disordered" evidence="1">
    <location>
        <begin position="1"/>
        <end position="45"/>
    </location>
</feature>
<dbReference type="GO" id="GO:0005640">
    <property type="term" value="C:nuclear outer membrane"/>
    <property type="evidence" value="ECO:0007669"/>
    <property type="project" value="TreeGrafter"/>
</dbReference>
<dbReference type="HOGENOM" id="CLU_044363_0_0_1"/>
<keyword evidence="2" id="KW-0812">Transmembrane</keyword>
<dbReference type="OMA" id="QYATTFD"/>
<evidence type="ECO:0000256" key="1">
    <source>
        <dbReference type="SAM" id="MobiDB-lite"/>
    </source>
</evidence>
<accession>S3BYX7</accession>
<dbReference type="eggNOG" id="ENOG502SEBV">
    <property type="taxonomic scope" value="Eukaryota"/>
</dbReference>
<organism evidence="3 4">
    <name type="scientific">Ophiostoma piceae (strain UAMH 11346)</name>
    <name type="common">Sap stain fungus</name>
    <dbReference type="NCBI Taxonomy" id="1262450"/>
    <lineage>
        <taxon>Eukaryota</taxon>
        <taxon>Fungi</taxon>
        <taxon>Dikarya</taxon>
        <taxon>Ascomycota</taxon>
        <taxon>Pezizomycotina</taxon>
        <taxon>Sordariomycetes</taxon>
        <taxon>Sordariomycetidae</taxon>
        <taxon>Ophiostomatales</taxon>
        <taxon>Ophiostomataceae</taxon>
        <taxon>Ophiostoma</taxon>
    </lineage>
</organism>
<gene>
    <name evidence="3" type="ORF">F503_08238</name>
</gene>
<name>S3BYX7_OPHP1</name>
<dbReference type="GO" id="GO:0030474">
    <property type="term" value="P:spindle pole body duplication"/>
    <property type="evidence" value="ECO:0007669"/>
    <property type="project" value="TreeGrafter"/>
</dbReference>
<dbReference type="STRING" id="1262450.S3BYX7"/>
<sequence>MSYQLHTPQRQTARPMTLVGGAAKGTPSKAPSTPIATDSPGNWRHPRMEEITRRRATSVFTETNLKTLVYNGLAMFLCFLVSYSSGTPFKQLRQIVYSVIPPQYGSLVALILNTVFAINIVRSVLPLFRKTDNLVDIPLTPSQRKLLGLDPLRAVATPNAVYTTPPRYARTPSVSGSAVSIATATRGSASASGNDSSLNKSFSGSPISNSPLFPKARAGSGSGSPFSPNGAFQNGRKSSFGSPSANGGASLFGDSTMSALPGTPSPTSGKRLSMGLNNKWLYEKGRRSSSGTRIY</sequence>
<evidence type="ECO:0000256" key="2">
    <source>
        <dbReference type="SAM" id="Phobius"/>
    </source>
</evidence>
<feature type="transmembrane region" description="Helical" evidence="2">
    <location>
        <begin position="103"/>
        <end position="121"/>
    </location>
</feature>
<feature type="transmembrane region" description="Helical" evidence="2">
    <location>
        <begin position="63"/>
        <end position="83"/>
    </location>
</feature>
<feature type="compositionally biased region" description="Polar residues" evidence="1">
    <location>
        <begin position="29"/>
        <end position="40"/>
    </location>
</feature>
<feature type="compositionally biased region" description="Low complexity" evidence="1">
    <location>
        <begin position="223"/>
        <end position="232"/>
    </location>
</feature>
<keyword evidence="2" id="KW-1133">Transmembrane helix</keyword>
<dbReference type="GO" id="GO:0070762">
    <property type="term" value="C:nuclear pore transmembrane ring"/>
    <property type="evidence" value="ECO:0007669"/>
    <property type="project" value="TreeGrafter"/>
</dbReference>
<dbReference type="VEuPathDB" id="FungiDB:F503_08238"/>
<feature type="compositionally biased region" description="Polar residues" evidence="1">
    <location>
        <begin position="235"/>
        <end position="258"/>
    </location>
</feature>
<proteinExistence type="predicted"/>